<evidence type="ECO:0000256" key="8">
    <source>
        <dbReference type="SAM" id="SignalP"/>
    </source>
</evidence>
<dbReference type="SUPFAM" id="SSF56954">
    <property type="entry name" value="Outer membrane efflux proteins (OEP)"/>
    <property type="match status" value="1"/>
</dbReference>
<comment type="function">
    <text evidence="7">CyaE is necessary for transport of calmodulin-sensitive adenylate cyclase-hemolysin (cyclolysin).</text>
</comment>
<dbReference type="GO" id="GO:0015288">
    <property type="term" value="F:porin activity"/>
    <property type="evidence" value="ECO:0007669"/>
    <property type="project" value="TreeGrafter"/>
</dbReference>
<feature type="chain" id="PRO_5024864595" description="Protein CyaE" evidence="8">
    <location>
        <begin position="19"/>
        <end position="487"/>
    </location>
</feature>
<dbReference type="PIRSF" id="PIRSF001892">
    <property type="entry name" value="CyaE"/>
    <property type="match status" value="1"/>
</dbReference>
<dbReference type="GO" id="GO:1990281">
    <property type="term" value="C:efflux pump complex"/>
    <property type="evidence" value="ECO:0007669"/>
    <property type="project" value="TreeGrafter"/>
</dbReference>
<feature type="signal peptide" evidence="8">
    <location>
        <begin position="1"/>
        <end position="18"/>
    </location>
</feature>
<evidence type="ECO:0000256" key="2">
    <source>
        <dbReference type="ARBA" id="ARBA00022448"/>
    </source>
</evidence>
<dbReference type="GO" id="GO:0009279">
    <property type="term" value="C:cell outer membrane"/>
    <property type="evidence" value="ECO:0007669"/>
    <property type="project" value="UniProtKB-SubCell"/>
</dbReference>
<proteinExistence type="inferred from homology"/>
<evidence type="ECO:0000256" key="7">
    <source>
        <dbReference type="PIRNR" id="PIRNR001892"/>
    </source>
</evidence>
<organism evidence="9 10">
    <name type="scientific">Candidatus Methylospira mobilis</name>
    <dbReference type="NCBI Taxonomy" id="1808979"/>
    <lineage>
        <taxon>Bacteria</taxon>
        <taxon>Pseudomonadati</taxon>
        <taxon>Pseudomonadota</taxon>
        <taxon>Gammaproteobacteria</taxon>
        <taxon>Methylococcales</taxon>
        <taxon>Methylococcaceae</taxon>
        <taxon>Candidatus Methylospira</taxon>
    </lineage>
</organism>
<dbReference type="InParanoid" id="A0A5Q0BIE6"/>
<dbReference type="Proteomes" id="UP000325755">
    <property type="component" value="Chromosome"/>
</dbReference>
<keyword evidence="5 7" id="KW-0472">Membrane</keyword>
<dbReference type="PANTHER" id="PTHR30026:SF21">
    <property type="entry name" value="SLR1270 PROTEIN"/>
    <property type="match status" value="1"/>
</dbReference>
<evidence type="ECO:0000256" key="3">
    <source>
        <dbReference type="ARBA" id="ARBA00022452"/>
    </source>
</evidence>
<dbReference type="AlphaFoldDB" id="A0A5Q0BIE6"/>
<keyword evidence="7" id="KW-0354">Hemolysis</keyword>
<dbReference type="EMBL" id="CP044205">
    <property type="protein sequence ID" value="QFY41924.1"/>
    <property type="molecule type" value="Genomic_DNA"/>
</dbReference>
<keyword evidence="10" id="KW-1185">Reference proteome</keyword>
<evidence type="ECO:0000313" key="9">
    <source>
        <dbReference type="EMBL" id="QFY41924.1"/>
    </source>
</evidence>
<dbReference type="InterPro" id="IPR051906">
    <property type="entry name" value="TolC-like"/>
</dbReference>
<keyword evidence="2 7" id="KW-0813">Transport</keyword>
<gene>
    <name evidence="9" type="ORF">F6R98_04155</name>
</gene>
<comment type="subcellular location">
    <subcellularLocation>
        <location evidence="7">Cell outer membrane</location>
        <topology evidence="7">Peripheral membrane protein</topology>
    </subcellularLocation>
</comment>
<name>A0A5Q0BIE6_9GAMM</name>
<evidence type="ECO:0000256" key="4">
    <source>
        <dbReference type="ARBA" id="ARBA00022692"/>
    </source>
</evidence>
<keyword evidence="3" id="KW-1134">Transmembrane beta strand</keyword>
<dbReference type="OrthoDB" id="5296315at2"/>
<reference evidence="9 10" key="1">
    <citation type="submission" date="2019-09" db="EMBL/GenBank/DDBJ databases">
        <title>Ecophysiology of the spiral-shaped methanotroph Methylospira mobilis as revealed by the complete genome sequence.</title>
        <authorList>
            <person name="Oshkin I.Y."/>
            <person name="Dedysh S.N."/>
            <person name="Miroshnikov K."/>
            <person name="Danilova O.V."/>
            <person name="Hakobyan A."/>
            <person name="Liesack W."/>
        </authorList>
    </citation>
    <scope>NUCLEOTIDE SEQUENCE [LARGE SCALE GENOMIC DNA]</scope>
    <source>
        <strain evidence="9 10">Shm1</strain>
    </source>
</reference>
<dbReference type="Pfam" id="PF02321">
    <property type="entry name" value="OEP"/>
    <property type="match status" value="2"/>
</dbReference>
<dbReference type="KEGG" id="mmob:F6R98_04155"/>
<keyword evidence="8" id="KW-0732">Signal</keyword>
<keyword evidence="7" id="KW-0204">Cytolysis</keyword>
<dbReference type="PANTHER" id="PTHR30026">
    <property type="entry name" value="OUTER MEMBRANE PROTEIN TOLC"/>
    <property type="match status" value="1"/>
</dbReference>
<dbReference type="GO" id="GO:0031640">
    <property type="term" value="P:killing of cells of another organism"/>
    <property type="evidence" value="ECO:0007669"/>
    <property type="project" value="UniProtKB-KW"/>
</dbReference>
<dbReference type="Gene3D" id="1.20.1600.10">
    <property type="entry name" value="Outer membrane efflux proteins (OEP)"/>
    <property type="match status" value="1"/>
</dbReference>
<keyword evidence="6 7" id="KW-0998">Cell outer membrane</keyword>
<accession>A0A5Q0BIE6</accession>
<evidence type="ECO:0000256" key="5">
    <source>
        <dbReference type="ARBA" id="ARBA00023136"/>
    </source>
</evidence>
<keyword evidence="4" id="KW-0812">Transmembrane</keyword>
<dbReference type="InterPro" id="IPR003423">
    <property type="entry name" value="OMP_efflux"/>
</dbReference>
<dbReference type="GO" id="GO:0015562">
    <property type="term" value="F:efflux transmembrane transporter activity"/>
    <property type="evidence" value="ECO:0007669"/>
    <property type="project" value="InterPro"/>
</dbReference>
<evidence type="ECO:0000256" key="6">
    <source>
        <dbReference type="ARBA" id="ARBA00023237"/>
    </source>
</evidence>
<sequence>MYYWVFFLMLQWSLCVHAGDFFDDPLDTDSLVGASAGKQANSPQKGDPCLTTGRKPEVWSLLEIIDQALCHNPQTWQAWAGARVQAAQVGGAKTAYLPTVSVSVPVNESKNSSSVNSGTGGSNISGAAVGLQTRMTPAATLNYLLYDFGGRNARLDNAIAALEAANWSQNVAIQNVMFGAVQAYYQMFAAQAAAEAALISWQTSDEILKATQLRHDVGAVAISDVLQAQTAATQAKLTLQQAEGNSRISMGALATAMGMDAGPKLRVATPDYQNPDNEREQDVNHLIEQAKNMRPDLAAAAAQVKAAEANVRAAEATGMPQISLTGTYGYNFSSLNNYAALVSWSAGLQISMPLFNGFSTTYQVHSAKEQVALQAANRDQLEQTISQAVWSSYHSMNTARETLRTSLVLLDNATQNEGVLYGRYQAGAGNIIDLLNSQVNLSNARVQLVQSRYNWSIAKAQLAQAIGRLDLDELMRDFKLTSGKPRS</sequence>
<evidence type="ECO:0000256" key="1">
    <source>
        <dbReference type="ARBA" id="ARBA00007613"/>
    </source>
</evidence>
<protein>
    <recommendedName>
        <fullName evidence="7">Protein CyaE</fullName>
    </recommendedName>
</protein>
<dbReference type="InterPro" id="IPR028351">
    <property type="entry name" value="CyaE"/>
</dbReference>
<comment type="similarity">
    <text evidence="1 7">Belongs to the outer membrane factor (OMF) (TC 1.B.17) family.</text>
</comment>
<evidence type="ECO:0000313" key="10">
    <source>
        <dbReference type="Proteomes" id="UP000325755"/>
    </source>
</evidence>